<dbReference type="CDD" id="cd20266">
    <property type="entry name" value="Complex1_LYR_NDUFA6_LYRM6"/>
    <property type="match status" value="1"/>
</dbReference>
<dbReference type="STRING" id="215250.A0A316YCJ7"/>
<dbReference type="PANTHER" id="PTHR12964">
    <property type="entry name" value="NADH-UBIQUINONE OXIDOREDUCTASE B14 SUBUNIT"/>
    <property type="match status" value="1"/>
</dbReference>
<reference evidence="9 10" key="1">
    <citation type="journal article" date="2018" name="Mol. Biol. Evol.">
        <title>Broad Genomic Sampling Reveals a Smut Pathogenic Ancestry of the Fungal Clade Ustilaginomycotina.</title>
        <authorList>
            <person name="Kijpornyongpan T."/>
            <person name="Mondo S.J."/>
            <person name="Barry K."/>
            <person name="Sandor L."/>
            <person name="Lee J."/>
            <person name="Lipzen A."/>
            <person name="Pangilinan J."/>
            <person name="LaButti K."/>
            <person name="Hainaut M."/>
            <person name="Henrissat B."/>
            <person name="Grigoriev I.V."/>
            <person name="Spatafora J.W."/>
            <person name="Aime M.C."/>
        </authorList>
    </citation>
    <scope>NUCLEOTIDE SEQUENCE [LARGE SCALE GENOMIC DNA]</scope>
    <source>
        <strain evidence="9 10">MCA 4198</strain>
    </source>
</reference>
<evidence type="ECO:0000256" key="3">
    <source>
        <dbReference type="ARBA" id="ARBA00022448"/>
    </source>
</evidence>
<keyword evidence="3" id="KW-0813">Transport</keyword>
<dbReference type="Proteomes" id="UP000245768">
    <property type="component" value="Unassembled WGS sequence"/>
</dbReference>
<dbReference type="GO" id="GO:0006979">
    <property type="term" value="P:response to oxidative stress"/>
    <property type="evidence" value="ECO:0007669"/>
    <property type="project" value="TreeGrafter"/>
</dbReference>
<keyword evidence="10" id="KW-1185">Reference proteome</keyword>
<proteinExistence type="inferred from homology"/>
<dbReference type="PIRSF" id="PIRSF006643">
    <property type="entry name" value="NDUA6"/>
    <property type="match status" value="1"/>
</dbReference>
<keyword evidence="5" id="KW-0999">Mitochondrion inner membrane</keyword>
<evidence type="ECO:0000256" key="2">
    <source>
        <dbReference type="ARBA" id="ARBA00009508"/>
    </source>
</evidence>
<keyword evidence="8" id="KW-0472">Membrane</keyword>
<dbReference type="InterPro" id="IPR045299">
    <property type="entry name" value="Complex1_LYR_NDUFA6_LYRM6"/>
</dbReference>
<dbReference type="GO" id="GO:0005743">
    <property type="term" value="C:mitochondrial inner membrane"/>
    <property type="evidence" value="ECO:0007669"/>
    <property type="project" value="UniProtKB-SubCell"/>
</dbReference>
<evidence type="ECO:0000313" key="10">
    <source>
        <dbReference type="Proteomes" id="UP000245768"/>
    </source>
</evidence>
<comment type="subcellular location">
    <subcellularLocation>
        <location evidence="1">Mitochondrion inner membrane</location>
        <topology evidence="1">Peripheral membrane protein</topology>
        <orientation evidence="1">Matrix side</orientation>
    </subcellularLocation>
</comment>
<keyword evidence="7" id="KW-0496">Mitochondrion</keyword>
<name>A0A316YCJ7_9BASI</name>
<dbReference type="AlphaFoldDB" id="A0A316YCJ7"/>
<dbReference type="GeneID" id="37044799"/>
<gene>
    <name evidence="9" type="ORF">FA10DRAFT_269804</name>
</gene>
<evidence type="ECO:0000256" key="7">
    <source>
        <dbReference type="ARBA" id="ARBA00023128"/>
    </source>
</evidence>
<evidence type="ECO:0000256" key="6">
    <source>
        <dbReference type="ARBA" id="ARBA00022982"/>
    </source>
</evidence>
<evidence type="ECO:0000313" key="9">
    <source>
        <dbReference type="EMBL" id="PWN87216.1"/>
    </source>
</evidence>
<evidence type="ECO:0000256" key="8">
    <source>
        <dbReference type="ARBA" id="ARBA00023136"/>
    </source>
</evidence>
<dbReference type="RefSeq" id="XP_025374414.1">
    <property type="nucleotide sequence ID" value="XM_025522883.1"/>
</dbReference>
<evidence type="ECO:0000256" key="5">
    <source>
        <dbReference type="ARBA" id="ARBA00022792"/>
    </source>
</evidence>
<dbReference type="PANTHER" id="PTHR12964:SF0">
    <property type="entry name" value="NADH DEHYDROGENASE [UBIQUINONE] 1 ALPHA SUBCOMPLEX SUBUNIT 6"/>
    <property type="match status" value="1"/>
</dbReference>
<comment type="similarity">
    <text evidence="2">Belongs to the complex I LYR family.</text>
</comment>
<protein>
    <submittedName>
        <fullName evidence="9">Putative NADH2 dehydrogenase</fullName>
    </submittedName>
</protein>
<keyword evidence="6" id="KW-0249">Electron transport</keyword>
<dbReference type="InParanoid" id="A0A316YCJ7"/>
<accession>A0A316YCJ7</accession>
<dbReference type="EMBL" id="KZ819641">
    <property type="protein sequence ID" value="PWN87216.1"/>
    <property type="molecule type" value="Genomic_DNA"/>
</dbReference>
<dbReference type="InterPro" id="IPR016488">
    <property type="entry name" value="NADH_Ub_cplx-1_asu_su-6"/>
</dbReference>
<dbReference type="GO" id="GO:0045271">
    <property type="term" value="C:respiratory chain complex I"/>
    <property type="evidence" value="ECO:0007669"/>
    <property type="project" value="InterPro"/>
</dbReference>
<dbReference type="OrthoDB" id="14535at2759"/>
<evidence type="ECO:0000256" key="4">
    <source>
        <dbReference type="ARBA" id="ARBA00022660"/>
    </source>
</evidence>
<sequence length="138" mass="15833">MRPTPQRLVTIPARLAQAARVSSSRQDARSRSLALYRDFYRSAPEICALYALDVPPSTLRAKFREKFEAARGIEDLAVIDVMLHKGRVEYQETMNAWKQIPHIMKWFAEEESPPRPETFLDKFYASRDEGRGATGKGF</sequence>
<keyword evidence="4" id="KW-0679">Respiratory chain</keyword>
<evidence type="ECO:0000256" key="1">
    <source>
        <dbReference type="ARBA" id="ARBA00004443"/>
    </source>
</evidence>
<organism evidence="9 10">
    <name type="scientific">Acaromyces ingoldii</name>
    <dbReference type="NCBI Taxonomy" id="215250"/>
    <lineage>
        <taxon>Eukaryota</taxon>
        <taxon>Fungi</taxon>
        <taxon>Dikarya</taxon>
        <taxon>Basidiomycota</taxon>
        <taxon>Ustilaginomycotina</taxon>
        <taxon>Exobasidiomycetes</taxon>
        <taxon>Exobasidiales</taxon>
        <taxon>Cryptobasidiaceae</taxon>
        <taxon>Acaromyces</taxon>
    </lineage>
</organism>